<dbReference type="AlphaFoldDB" id="A0A501XIW0"/>
<evidence type="ECO:0000313" key="2">
    <source>
        <dbReference type="Proteomes" id="UP000319897"/>
    </source>
</evidence>
<dbReference type="PANTHER" id="PTHR30143:SF0">
    <property type="entry name" value="2-KETO-4-PENTENOATE HYDRATASE"/>
    <property type="match status" value="1"/>
</dbReference>
<accession>A0A501XIW0</accession>
<dbReference type="OrthoDB" id="9792137at2"/>
<sequence length="263" mass="26507">MADAPARDLRAAAFVAARRGAQALPVYPGAYPATEAEAYAVQADAIALWPDSVAGWKVGLIQPPFAAALGRSRLFGPIFARHVVVAGEGPSAFPCIPNGFAAVEAEYVLQLGADVPPSEGWTADRAAPLVSAVHIGVEFAGSPFPGINDHGPLVTISDFGNNAGLVLGPPLAGLAALEGHRCAMWIDGEKIADGGAHTIPGGPLGSLVELLNHNGRMGGTLPAGTLVSTGAATGVHAVRIGQSAVADFGADGRIAMAMQEASA</sequence>
<dbReference type="GO" id="GO:0008684">
    <property type="term" value="F:2-oxopent-4-enoate hydratase activity"/>
    <property type="evidence" value="ECO:0007669"/>
    <property type="project" value="TreeGrafter"/>
</dbReference>
<dbReference type="GO" id="GO:0005737">
    <property type="term" value="C:cytoplasm"/>
    <property type="evidence" value="ECO:0007669"/>
    <property type="project" value="TreeGrafter"/>
</dbReference>
<protein>
    <submittedName>
        <fullName evidence="1">2-keto-4-pentenoate hydratase</fullName>
    </submittedName>
</protein>
<comment type="caution">
    <text evidence="1">The sequence shown here is derived from an EMBL/GenBank/DDBJ whole genome shotgun (WGS) entry which is preliminary data.</text>
</comment>
<keyword evidence="2" id="KW-1185">Reference proteome</keyword>
<proteinExistence type="predicted"/>
<evidence type="ECO:0000313" key="1">
    <source>
        <dbReference type="EMBL" id="TPE60591.1"/>
    </source>
</evidence>
<name>A0A501XIW0_9SPHN</name>
<dbReference type="PANTHER" id="PTHR30143">
    <property type="entry name" value="ACID HYDRATASE"/>
    <property type="match status" value="1"/>
</dbReference>
<dbReference type="InterPro" id="IPR036663">
    <property type="entry name" value="Fumarylacetoacetase_C_sf"/>
</dbReference>
<dbReference type="Proteomes" id="UP000319897">
    <property type="component" value="Unassembled WGS sequence"/>
</dbReference>
<gene>
    <name evidence="1" type="ORF">FJQ54_11400</name>
</gene>
<dbReference type="SUPFAM" id="SSF56529">
    <property type="entry name" value="FAH"/>
    <property type="match status" value="1"/>
</dbReference>
<dbReference type="EMBL" id="VFSU01000026">
    <property type="protein sequence ID" value="TPE60591.1"/>
    <property type="molecule type" value="Genomic_DNA"/>
</dbReference>
<dbReference type="RefSeq" id="WP_140928527.1">
    <property type="nucleotide sequence ID" value="NZ_VFSU01000026.1"/>
</dbReference>
<organism evidence="1 2">
    <name type="scientific">Sandaracinobacter neustonicus</name>
    <dbReference type="NCBI Taxonomy" id="1715348"/>
    <lineage>
        <taxon>Bacteria</taxon>
        <taxon>Pseudomonadati</taxon>
        <taxon>Pseudomonadota</taxon>
        <taxon>Alphaproteobacteria</taxon>
        <taxon>Sphingomonadales</taxon>
        <taxon>Sphingosinicellaceae</taxon>
        <taxon>Sandaracinobacter</taxon>
    </lineage>
</organism>
<dbReference type="InterPro" id="IPR050772">
    <property type="entry name" value="Hydratase-Decarb/MhpD_sf"/>
</dbReference>
<dbReference type="Gene3D" id="3.90.850.10">
    <property type="entry name" value="Fumarylacetoacetase-like, C-terminal domain"/>
    <property type="match status" value="1"/>
</dbReference>
<reference evidence="1 2" key="1">
    <citation type="submission" date="2019-06" db="EMBL/GenBank/DDBJ databases">
        <authorList>
            <person name="Lee I."/>
            <person name="Jang G.I."/>
            <person name="Hwang C.Y."/>
        </authorList>
    </citation>
    <scope>NUCLEOTIDE SEQUENCE [LARGE SCALE GENOMIC DNA]</scope>
    <source>
        <strain evidence="1 2">PAMC 28131</strain>
    </source>
</reference>